<protein>
    <submittedName>
        <fullName evidence="1">Uncharacterized protein</fullName>
    </submittedName>
</protein>
<sequence>MLSDRINRSESVLWYLVAKNELMIWPILTDLNGVEVTDSNSHILFQGVDASHHPSN</sequence>
<proteinExistence type="predicted"/>
<organism evidence="1">
    <name type="scientific">Anguilla anguilla</name>
    <name type="common">European freshwater eel</name>
    <name type="synonym">Muraena anguilla</name>
    <dbReference type="NCBI Taxonomy" id="7936"/>
    <lineage>
        <taxon>Eukaryota</taxon>
        <taxon>Metazoa</taxon>
        <taxon>Chordata</taxon>
        <taxon>Craniata</taxon>
        <taxon>Vertebrata</taxon>
        <taxon>Euteleostomi</taxon>
        <taxon>Actinopterygii</taxon>
        <taxon>Neopterygii</taxon>
        <taxon>Teleostei</taxon>
        <taxon>Anguilliformes</taxon>
        <taxon>Anguillidae</taxon>
        <taxon>Anguilla</taxon>
    </lineage>
</organism>
<evidence type="ECO:0000313" key="1">
    <source>
        <dbReference type="EMBL" id="JAH85116.1"/>
    </source>
</evidence>
<dbReference type="AlphaFoldDB" id="A0A0E9W471"/>
<accession>A0A0E9W471</accession>
<reference evidence="1" key="2">
    <citation type="journal article" date="2015" name="Fish Shellfish Immunol.">
        <title>Early steps in the European eel (Anguilla anguilla)-Vibrio vulnificus interaction in the gills: Role of the RtxA13 toxin.</title>
        <authorList>
            <person name="Callol A."/>
            <person name="Pajuelo D."/>
            <person name="Ebbesson L."/>
            <person name="Teles M."/>
            <person name="MacKenzie S."/>
            <person name="Amaro C."/>
        </authorList>
    </citation>
    <scope>NUCLEOTIDE SEQUENCE</scope>
</reference>
<reference evidence="1" key="1">
    <citation type="submission" date="2014-11" db="EMBL/GenBank/DDBJ databases">
        <authorList>
            <person name="Amaro Gonzalez C."/>
        </authorList>
    </citation>
    <scope>NUCLEOTIDE SEQUENCE</scope>
</reference>
<name>A0A0E9W471_ANGAN</name>
<dbReference type="EMBL" id="GBXM01023461">
    <property type="protein sequence ID" value="JAH85116.1"/>
    <property type="molecule type" value="Transcribed_RNA"/>
</dbReference>